<proteinExistence type="inferred from homology"/>
<evidence type="ECO:0000259" key="9">
    <source>
        <dbReference type="PROSITE" id="PS50111"/>
    </source>
</evidence>
<reference evidence="12" key="1">
    <citation type="submission" date="2016-01" db="EMBL/GenBank/DDBJ databases">
        <authorList>
            <person name="Mitreva M."/>
            <person name="Pepin K.H."/>
            <person name="Mihindukulasuriya K.A."/>
            <person name="Fulton R."/>
            <person name="Fronick C."/>
            <person name="O'Laughlin M."/>
            <person name="Miner T."/>
            <person name="Herter B."/>
            <person name="Rosa B.A."/>
            <person name="Cordes M."/>
            <person name="Tomlinson C."/>
            <person name="Wollam A."/>
            <person name="Palsikar V.B."/>
            <person name="Mardis E.R."/>
            <person name="Wilson R.K."/>
        </authorList>
    </citation>
    <scope>NUCLEOTIDE SEQUENCE [LARGE SCALE GENOMIC DNA]</scope>
    <source>
        <strain evidence="12">GED7749B</strain>
    </source>
</reference>
<dbReference type="PROSITE" id="PS50885">
    <property type="entry name" value="HAMP"/>
    <property type="match status" value="1"/>
</dbReference>
<dbReference type="InterPro" id="IPR004090">
    <property type="entry name" value="Chemotax_Me-accpt_rcpt"/>
</dbReference>
<feature type="coiled-coil region" evidence="7">
    <location>
        <begin position="469"/>
        <end position="503"/>
    </location>
</feature>
<keyword evidence="8" id="KW-1133">Transmembrane helix</keyword>
<dbReference type="PANTHER" id="PTHR32089">
    <property type="entry name" value="METHYL-ACCEPTING CHEMOTAXIS PROTEIN MCPB"/>
    <property type="match status" value="1"/>
</dbReference>
<dbReference type="Pfam" id="PF22673">
    <property type="entry name" value="MCP-like_PDC_1"/>
    <property type="match status" value="1"/>
</dbReference>
<evidence type="ECO:0000256" key="1">
    <source>
        <dbReference type="ARBA" id="ARBA00004236"/>
    </source>
</evidence>
<dbReference type="CDD" id="cd06225">
    <property type="entry name" value="HAMP"/>
    <property type="match status" value="1"/>
</dbReference>
<dbReference type="GO" id="GO:0006935">
    <property type="term" value="P:chemotaxis"/>
    <property type="evidence" value="ECO:0007669"/>
    <property type="project" value="InterPro"/>
</dbReference>
<comment type="caution">
    <text evidence="11">The sequence shown here is derived from an EMBL/GenBank/DDBJ whole genome shotgun (WGS) entry which is preliminary data.</text>
</comment>
<gene>
    <name evidence="11" type="ORF">HMPREF3213_03531</name>
</gene>
<evidence type="ECO:0000256" key="7">
    <source>
        <dbReference type="SAM" id="Coils"/>
    </source>
</evidence>
<feature type="domain" description="Methyl-accepting transducer" evidence="9">
    <location>
        <begin position="405"/>
        <end position="662"/>
    </location>
</feature>
<dbReference type="SUPFAM" id="SSF58104">
    <property type="entry name" value="Methyl-accepting chemotaxis protein (MCP) signaling domain"/>
    <property type="match status" value="1"/>
</dbReference>
<dbReference type="PANTHER" id="PTHR32089:SF112">
    <property type="entry name" value="LYSOZYME-LIKE PROTEIN-RELATED"/>
    <property type="match status" value="1"/>
</dbReference>
<evidence type="ECO:0000256" key="8">
    <source>
        <dbReference type="SAM" id="Phobius"/>
    </source>
</evidence>
<feature type="domain" description="HAMP" evidence="10">
    <location>
        <begin position="334"/>
        <end position="386"/>
    </location>
</feature>
<dbReference type="Pfam" id="PF00672">
    <property type="entry name" value="HAMP"/>
    <property type="match status" value="1"/>
</dbReference>
<feature type="transmembrane region" description="Helical" evidence="8">
    <location>
        <begin position="313"/>
        <end position="332"/>
    </location>
</feature>
<comment type="similarity">
    <text evidence="5">Belongs to the methyl-accepting chemotaxis (MCP) protein family.</text>
</comment>
<dbReference type="GO" id="GO:0007165">
    <property type="term" value="P:signal transduction"/>
    <property type="evidence" value="ECO:0007669"/>
    <property type="project" value="UniProtKB-KW"/>
</dbReference>
<dbReference type="Proteomes" id="UP000070376">
    <property type="component" value="Unassembled WGS sequence"/>
</dbReference>
<dbReference type="Gene3D" id="3.30.450.20">
    <property type="entry name" value="PAS domain"/>
    <property type="match status" value="1"/>
</dbReference>
<feature type="transmembrane region" description="Helical" evidence="8">
    <location>
        <begin position="21"/>
        <end position="42"/>
    </location>
</feature>
<keyword evidence="2" id="KW-1003">Cell membrane</keyword>
<dbReference type="SMART" id="SM00304">
    <property type="entry name" value="HAMP"/>
    <property type="match status" value="1"/>
</dbReference>
<sequence>MRTYIKGETTLKKQKKFIPLTVKWGGLICAAILISILATVGLEYATTSHLLKTKNRDVNQMVANEAASQVEAGLAKYETSLDELAGLVETDLQRKNKMQDIEAEIKSAQTRNKQLVSAYYMDFRTGKLHISPDAKFDLDVRNTNTYRYLQKKPQLQWMDIYKDKVTGAIMTSVVAPVFSGGKMAGAVGYDINLSEMGKIRTNIEHDSNNKLAIFDAKGVIVTSFLKNGDGKNAKPANSGKVEGVKDFESSTRLDKDFAFVEKIYRQKTATATFHWNGAGYDVYATTIPKTGWKVASFNPQSEFSAQIGKIKKMGLLSIGIGLLIGIVFAVLISGRLVKIIKNLQQVLSKTAEGDLVTAFAFRSNDEIGELAKSYNAMLHNMRSLIEKVSDSVDDVNKAAAGLRTVTKENEAAVTDVSKAVEEIAAGAANQSDHIETGSNAMRDLGGEIEKLAAQSQVIESAVDQAGTEIKSGTKQVDNLEASYQKLEQAFERVTSMMAGLNEKSKSIAQVTDVITQIAEQTNLLSLNASIEAARAGENGKGFAVVANEVRSLAEQSKQSAKDIRATIADVLQDMKELVDVVGETNEISTGQKKAVNSVSTSIAVLAEGLENMLRSIKQEAASIRSIGEQKDAVVQMIEDLSAVSQQTAAASEEISSSMEEQAASAGELSRYTEKLFALTEELEKEIGEFTIKK</sequence>
<keyword evidence="3 8" id="KW-0472">Membrane</keyword>
<name>A0A133KBW5_HEYCO</name>
<organism evidence="11 12">
    <name type="scientific">Heyndrickxia coagulans</name>
    <name type="common">Weizmannia coagulans</name>
    <dbReference type="NCBI Taxonomy" id="1398"/>
    <lineage>
        <taxon>Bacteria</taxon>
        <taxon>Bacillati</taxon>
        <taxon>Bacillota</taxon>
        <taxon>Bacilli</taxon>
        <taxon>Bacillales</taxon>
        <taxon>Bacillaceae</taxon>
        <taxon>Heyndrickxia</taxon>
    </lineage>
</organism>
<evidence type="ECO:0000256" key="4">
    <source>
        <dbReference type="ARBA" id="ARBA00023224"/>
    </source>
</evidence>
<dbReference type="PATRIC" id="fig|1398.22.peg.3538"/>
<keyword evidence="7" id="KW-0175">Coiled coil</keyword>
<evidence type="ECO:0000256" key="2">
    <source>
        <dbReference type="ARBA" id="ARBA00022475"/>
    </source>
</evidence>
<dbReference type="AlphaFoldDB" id="A0A133KBW5"/>
<dbReference type="GO" id="GO:0005886">
    <property type="term" value="C:plasma membrane"/>
    <property type="evidence" value="ECO:0007669"/>
    <property type="project" value="UniProtKB-SubCell"/>
</dbReference>
<protein>
    <submittedName>
        <fullName evidence="11">Methyl-accepting chemotaxis protein signaling domain protein</fullName>
    </submittedName>
</protein>
<dbReference type="GO" id="GO:0004888">
    <property type="term" value="F:transmembrane signaling receptor activity"/>
    <property type="evidence" value="ECO:0007669"/>
    <property type="project" value="InterPro"/>
</dbReference>
<dbReference type="PROSITE" id="PS50111">
    <property type="entry name" value="CHEMOTAXIS_TRANSDUC_2"/>
    <property type="match status" value="1"/>
</dbReference>
<evidence type="ECO:0000256" key="6">
    <source>
        <dbReference type="PROSITE-ProRule" id="PRU00284"/>
    </source>
</evidence>
<comment type="subcellular location">
    <subcellularLocation>
        <location evidence="1">Cell membrane</location>
    </subcellularLocation>
</comment>
<evidence type="ECO:0000256" key="5">
    <source>
        <dbReference type="ARBA" id="ARBA00029447"/>
    </source>
</evidence>
<dbReference type="PRINTS" id="PR00260">
    <property type="entry name" value="CHEMTRNSDUCR"/>
</dbReference>
<keyword evidence="4 6" id="KW-0807">Transducer</keyword>
<accession>A0A133KBW5</accession>
<keyword evidence="8" id="KW-0812">Transmembrane</keyword>
<evidence type="ECO:0000256" key="3">
    <source>
        <dbReference type="ARBA" id="ARBA00023136"/>
    </source>
</evidence>
<dbReference type="Pfam" id="PF00015">
    <property type="entry name" value="MCPsignal"/>
    <property type="match status" value="1"/>
</dbReference>
<evidence type="ECO:0000313" key="12">
    <source>
        <dbReference type="Proteomes" id="UP000070376"/>
    </source>
</evidence>
<dbReference type="InterPro" id="IPR003660">
    <property type="entry name" value="HAMP_dom"/>
</dbReference>
<evidence type="ECO:0000313" key="11">
    <source>
        <dbReference type="EMBL" id="KWZ76977.1"/>
    </source>
</evidence>
<dbReference type="InterPro" id="IPR004089">
    <property type="entry name" value="MCPsignal_dom"/>
</dbReference>
<dbReference type="Gene3D" id="1.10.287.950">
    <property type="entry name" value="Methyl-accepting chemotaxis protein"/>
    <property type="match status" value="1"/>
</dbReference>
<dbReference type="CDD" id="cd18773">
    <property type="entry name" value="PDC1_HK_sensor"/>
    <property type="match status" value="1"/>
</dbReference>
<evidence type="ECO:0000259" key="10">
    <source>
        <dbReference type="PROSITE" id="PS50885"/>
    </source>
</evidence>
<dbReference type="EMBL" id="LRPN01000182">
    <property type="protein sequence ID" value="KWZ76977.1"/>
    <property type="molecule type" value="Genomic_DNA"/>
</dbReference>
<dbReference type="Gene3D" id="6.10.340.10">
    <property type="match status" value="1"/>
</dbReference>
<dbReference type="SMART" id="SM00283">
    <property type="entry name" value="MA"/>
    <property type="match status" value="1"/>
</dbReference>